<accession>A0A0D0ECZ2</accession>
<dbReference type="GO" id="GO:0005794">
    <property type="term" value="C:Golgi apparatus"/>
    <property type="evidence" value="ECO:0007669"/>
    <property type="project" value="TreeGrafter"/>
</dbReference>
<reference evidence="2" key="2">
    <citation type="submission" date="2015-01" db="EMBL/GenBank/DDBJ databases">
        <title>Evolutionary Origins and Diversification of the Mycorrhizal Mutualists.</title>
        <authorList>
            <consortium name="DOE Joint Genome Institute"/>
            <consortium name="Mycorrhizal Genomics Consortium"/>
            <person name="Kohler A."/>
            <person name="Kuo A."/>
            <person name="Nagy L.G."/>
            <person name="Floudas D."/>
            <person name="Copeland A."/>
            <person name="Barry K.W."/>
            <person name="Cichocki N."/>
            <person name="Veneault-Fourrey C."/>
            <person name="LaButti K."/>
            <person name="Lindquist E.A."/>
            <person name="Lipzen A."/>
            <person name="Lundell T."/>
            <person name="Morin E."/>
            <person name="Murat C."/>
            <person name="Riley R."/>
            <person name="Ohm R."/>
            <person name="Sun H."/>
            <person name="Tunlid A."/>
            <person name="Henrissat B."/>
            <person name="Grigoriev I.V."/>
            <person name="Hibbett D.S."/>
            <person name="Martin F."/>
        </authorList>
    </citation>
    <scope>NUCLEOTIDE SEQUENCE [LARGE SCALE GENOMIC DNA]</scope>
    <source>
        <strain evidence="2">Ve08.2h10</strain>
    </source>
</reference>
<organism evidence="1 2">
    <name type="scientific">Paxillus rubicundulus Ve08.2h10</name>
    <dbReference type="NCBI Taxonomy" id="930991"/>
    <lineage>
        <taxon>Eukaryota</taxon>
        <taxon>Fungi</taxon>
        <taxon>Dikarya</taxon>
        <taxon>Basidiomycota</taxon>
        <taxon>Agaricomycotina</taxon>
        <taxon>Agaricomycetes</taxon>
        <taxon>Agaricomycetidae</taxon>
        <taxon>Boletales</taxon>
        <taxon>Paxilineae</taxon>
        <taxon>Paxillaceae</taxon>
        <taxon>Paxillus</taxon>
    </lineage>
</organism>
<reference evidence="1 2" key="1">
    <citation type="submission" date="2014-04" db="EMBL/GenBank/DDBJ databases">
        <authorList>
            <consortium name="DOE Joint Genome Institute"/>
            <person name="Kuo A."/>
            <person name="Kohler A."/>
            <person name="Jargeat P."/>
            <person name="Nagy L.G."/>
            <person name="Floudas D."/>
            <person name="Copeland A."/>
            <person name="Barry K.W."/>
            <person name="Cichocki N."/>
            <person name="Veneault-Fourrey C."/>
            <person name="LaButti K."/>
            <person name="Lindquist E.A."/>
            <person name="Lipzen A."/>
            <person name="Lundell T."/>
            <person name="Morin E."/>
            <person name="Murat C."/>
            <person name="Sun H."/>
            <person name="Tunlid A."/>
            <person name="Henrissat B."/>
            <person name="Grigoriev I.V."/>
            <person name="Hibbett D.S."/>
            <person name="Martin F."/>
            <person name="Nordberg H.P."/>
            <person name="Cantor M.N."/>
            <person name="Hua S.X."/>
        </authorList>
    </citation>
    <scope>NUCLEOTIDE SEQUENCE [LARGE SCALE GENOMIC DNA]</scope>
    <source>
        <strain evidence="1 2">Ve08.2h10</strain>
    </source>
</reference>
<dbReference type="InParanoid" id="A0A0D0ECZ2"/>
<keyword evidence="2" id="KW-1185">Reference proteome</keyword>
<dbReference type="PANTHER" id="PTHR17985:SF8">
    <property type="entry name" value="TRANSPORT AND GOLGI ORGANIZATION PROTEIN 2 HOMOLOG"/>
    <property type="match status" value="1"/>
</dbReference>
<dbReference type="GO" id="GO:0009306">
    <property type="term" value="P:protein secretion"/>
    <property type="evidence" value="ECO:0007669"/>
    <property type="project" value="TreeGrafter"/>
</dbReference>
<protein>
    <recommendedName>
        <fullName evidence="3">DUF833-domain-containing protein</fullName>
    </recommendedName>
</protein>
<dbReference type="GO" id="GO:0007030">
    <property type="term" value="P:Golgi organization"/>
    <property type="evidence" value="ECO:0007669"/>
    <property type="project" value="TreeGrafter"/>
</dbReference>
<proteinExistence type="predicted"/>
<gene>
    <name evidence="1" type="ORF">PAXRUDRAFT_29994</name>
</gene>
<evidence type="ECO:0000313" key="1">
    <source>
        <dbReference type="EMBL" id="KIL00216.1"/>
    </source>
</evidence>
<evidence type="ECO:0008006" key="3">
    <source>
        <dbReference type="Google" id="ProtNLM"/>
    </source>
</evidence>
<evidence type="ECO:0000313" key="2">
    <source>
        <dbReference type="Proteomes" id="UP000054538"/>
    </source>
</evidence>
<dbReference type="STRING" id="930991.A0A0D0ECZ2"/>
<name>A0A0D0ECZ2_9AGAM</name>
<dbReference type="Proteomes" id="UP000054538">
    <property type="component" value="Unassembled WGS sequence"/>
</dbReference>
<dbReference type="EMBL" id="KN824839">
    <property type="protein sequence ID" value="KIL00216.1"/>
    <property type="molecule type" value="Genomic_DNA"/>
</dbReference>
<dbReference type="OrthoDB" id="191601at2759"/>
<dbReference type="AlphaFoldDB" id="A0A0D0ECZ2"/>
<dbReference type="HOGENOM" id="CLU_047037_0_1_1"/>
<dbReference type="InterPro" id="IPR008551">
    <property type="entry name" value="TANGO2"/>
</dbReference>
<dbReference type="Pfam" id="PF05742">
    <property type="entry name" value="TANGO2"/>
    <property type="match status" value="1"/>
</dbReference>
<dbReference type="PANTHER" id="PTHR17985">
    <property type="entry name" value="SER/THR-RICH PROTEIN T10 IN DGCR REGION"/>
    <property type="match status" value="1"/>
</dbReference>
<sequence>MCVAFFTLDHPEYALILCSNRDEFLSRPTEFAHFHSFGDYSLQEATVLSGIDIQGGGTWLGLNRSGKLGLLTNITEQITKFSSSRGHLVASFLASQLSHPLEENVTRLIPCDAKYAGFNMLLLAPSASDRAWLSFDAAYVTNGGAGGPITHRPLTGAERHRGGLSNGIEGKGADEWPKLQHGLGLLRDILDTLPPSPSEDQLAEGLFELLTWRSAQLPRDRSELKNTIRVEPVTVDANIYATRLSTVVLVKRTGEVVFVERDRWQLTEEGQPILADPSSQRVFRFKLNSDE</sequence>